<gene>
    <name evidence="16" type="primary">tar</name>
    <name evidence="16" type="ORF">M8014_19050</name>
</gene>
<dbReference type="Gene3D" id="1.10.287.950">
    <property type="entry name" value="Methyl-accepting chemotaxis protein"/>
    <property type="match status" value="1"/>
</dbReference>
<dbReference type="SMART" id="SM00283">
    <property type="entry name" value="MA"/>
    <property type="match status" value="1"/>
</dbReference>
<dbReference type="NCBIfam" id="NF011622">
    <property type="entry name" value="PRK15048.1"/>
    <property type="match status" value="1"/>
</dbReference>
<dbReference type="Pfam" id="PF02203">
    <property type="entry name" value="TarH"/>
    <property type="match status" value="1"/>
</dbReference>
<keyword evidence="3" id="KW-0488">Methylation</keyword>
<dbReference type="InterPro" id="IPR003122">
    <property type="entry name" value="Tar_rcpt_lig-bd"/>
</dbReference>
<keyword evidence="6 13" id="KW-0812">Transmembrane</keyword>
<dbReference type="InterPro" id="IPR035440">
    <property type="entry name" value="4HB_MCP_dom_sf"/>
</dbReference>
<dbReference type="PROSITE" id="PS50885">
    <property type="entry name" value="HAMP"/>
    <property type="match status" value="1"/>
</dbReference>
<keyword evidence="4" id="KW-0145">Chemotaxis</keyword>
<dbReference type="Proteomes" id="UP001063816">
    <property type="component" value="Unassembled WGS sequence"/>
</dbReference>
<dbReference type="SMART" id="SM00319">
    <property type="entry name" value="TarH"/>
    <property type="match status" value="1"/>
</dbReference>
<reference evidence="16" key="1">
    <citation type="submission" date="2022-05" db="EMBL/GenBank/DDBJ databases">
        <title>Description of a novel species of Leclercia; Leclercia tamurae and the Proposal for a Novel Genus Silvania gen. nov. Containing Two Novel Species Silvania hatchlandensis sp. nov. and Silvania confinis sp. nov. Isolated from the Rhizosphere of Oak.</title>
        <authorList>
            <person name="Maddock D.W."/>
            <person name="Brady C.L."/>
            <person name="Denman S."/>
            <person name="Arnold D."/>
        </authorList>
    </citation>
    <scope>NUCLEOTIDE SEQUENCE</scope>
    <source>
        <strain evidence="16">H19S6</strain>
    </source>
</reference>
<evidence type="ECO:0000256" key="9">
    <source>
        <dbReference type="ARBA" id="ARBA00023224"/>
    </source>
</evidence>
<evidence type="ECO:0000256" key="10">
    <source>
        <dbReference type="ARBA" id="ARBA00029447"/>
    </source>
</evidence>
<feature type="transmembrane region" description="Helical" evidence="13">
    <location>
        <begin position="192"/>
        <end position="212"/>
    </location>
</feature>
<dbReference type="SUPFAM" id="SSF58104">
    <property type="entry name" value="Methyl-accepting chemotaxis protein (MCP) signaling domain"/>
    <property type="match status" value="1"/>
</dbReference>
<keyword evidence="7 13" id="KW-1133">Transmembrane helix</keyword>
<dbReference type="RefSeq" id="WP_271283950.1">
    <property type="nucleotide sequence ID" value="NZ_JAMGZK010000054.1"/>
</dbReference>
<dbReference type="PRINTS" id="PR00260">
    <property type="entry name" value="CHEMTRNSDUCR"/>
</dbReference>
<dbReference type="PANTHER" id="PTHR43531:SF16">
    <property type="entry name" value="METHYL-ACCEPTING CHEMOTAXIS PROTEIN II"/>
    <property type="match status" value="1"/>
</dbReference>
<dbReference type="InterPro" id="IPR004091">
    <property type="entry name" value="Chemotax_Me-accpt_rcpt_Me-site"/>
</dbReference>
<dbReference type="GO" id="GO:0004888">
    <property type="term" value="F:transmembrane signaling receptor activity"/>
    <property type="evidence" value="ECO:0007669"/>
    <property type="project" value="InterPro"/>
</dbReference>
<dbReference type="CDD" id="cd11386">
    <property type="entry name" value="MCP_signal"/>
    <property type="match status" value="1"/>
</dbReference>
<dbReference type="CDD" id="cd06225">
    <property type="entry name" value="HAMP"/>
    <property type="match status" value="1"/>
</dbReference>
<dbReference type="InterPro" id="IPR051310">
    <property type="entry name" value="MCP_chemotaxis"/>
</dbReference>
<dbReference type="InterPro" id="IPR004089">
    <property type="entry name" value="MCPsignal_dom"/>
</dbReference>
<name>A0A9J6Q6U1_9ENTR</name>
<evidence type="ECO:0000256" key="7">
    <source>
        <dbReference type="ARBA" id="ARBA00022989"/>
    </source>
</evidence>
<evidence type="ECO:0000256" key="2">
    <source>
        <dbReference type="ARBA" id="ARBA00022475"/>
    </source>
</evidence>
<evidence type="ECO:0000259" key="14">
    <source>
        <dbReference type="PROSITE" id="PS50111"/>
    </source>
</evidence>
<dbReference type="FunFam" id="1.10.287.950:FF:000001">
    <property type="entry name" value="Methyl-accepting chemotaxis sensory transducer"/>
    <property type="match status" value="1"/>
</dbReference>
<evidence type="ECO:0000256" key="13">
    <source>
        <dbReference type="SAM" id="Phobius"/>
    </source>
</evidence>
<dbReference type="Gene3D" id="1.20.120.30">
    <property type="entry name" value="Aspartate receptor, ligand-binding domain"/>
    <property type="match status" value="1"/>
</dbReference>
<feature type="domain" description="HAMP" evidence="15">
    <location>
        <begin position="214"/>
        <end position="266"/>
    </location>
</feature>
<protein>
    <submittedName>
        <fullName evidence="16">Methyl-accepting chemotaxis protein II</fullName>
    </submittedName>
</protein>
<evidence type="ECO:0000256" key="12">
    <source>
        <dbReference type="SAM" id="MobiDB-lite"/>
    </source>
</evidence>
<organism evidence="16 17">
    <name type="scientific">Silvania hatchlandensis</name>
    <dbReference type="NCBI Taxonomy" id="2926469"/>
    <lineage>
        <taxon>Bacteria</taxon>
        <taxon>Pseudomonadati</taxon>
        <taxon>Pseudomonadota</taxon>
        <taxon>Gammaproteobacteria</taxon>
        <taxon>Enterobacterales</taxon>
        <taxon>Enterobacteriaceae</taxon>
        <taxon>Silvania</taxon>
    </lineage>
</organism>
<dbReference type="AlphaFoldDB" id="A0A9J6Q6U1"/>
<evidence type="ECO:0000313" key="17">
    <source>
        <dbReference type="Proteomes" id="UP001063816"/>
    </source>
</evidence>
<proteinExistence type="inferred from homology"/>
<evidence type="ECO:0000256" key="4">
    <source>
        <dbReference type="ARBA" id="ARBA00022500"/>
    </source>
</evidence>
<dbReference type="GO" id="GO:0005886">
    <property type="term" value="C:plasma membrane"/>
    <property type="evidence" value="ECO:0007669"/>
    <property type="project" value="UniProtKB-SubCell"/>
</dbReference>
<dbReference type="PROSITE" id="PS50111">
    <property type="entry name" value="CHEMOTAXIS_TRANSDUC_2"/>
    <property type="match status" value="1"/>
</dbReference>
<evidence type="ECO:0000256" key="1">
    <source>
        <dbReference type="ARBA" id="ARBA00004429"/>
    </source>
</evidence>
<dbReference type="EMBL" id="JAMGZK010000054">
    <property type="protein sequence ID" value="MCU6666436.1"/>
    <property type="molecule type" value="Genomic_DNA"/>
</dbReference>
<feature type="domain" description="Methyl-accepting transducer" evidence="14">
    <location>
        <begin position="271"/>
        <end position="500"/>
    </location>
</feature>
<evidence type="ECO:0000256" key="8">
    <source>
        <dbReference type="ARBA" id="ARBA00023136"/>
    </source>
</evidence>
<dbReference type="PANTHER" id="PTHR43531">
    <property type="entry name" value="PROTEIN ICFG"/>
    <property type="match status" value="1"/>
</dbReference>
<comment type="similarity">
    <text evidence="10">Belongs to the methyl-accepting chemotaxis (MCP) protein family.</text>
</comment>
<dbReference type="Pfam" id="PF00672">
    <property type="entry name" value="HAMP"/>
    <property type="match status" value="1"/>
</dbReference>
<dbReference type="Pfam" id="PF00015">
    <property type="entry name" value="MCPsignal"/>
    <property type="match status" value="1"/>
</dbReference>
<evidence type="ECO:0000256" key="3">
    <source>
        <dbReference type="ARBA" id="ARBA00022481"/>
    </source>
</evidence>
<keyword evidence="5" id="KW-0997">Cell inner membrane</keyword>
<dbReference type="SUPFAM" id="SSF47170">
    <property type="entry name" value="Aspartate receptor, ligand-binding domain"/>
    <property type="match status" value="1"/>
</dbReference>
<dbReference type="InterPro" id="IPR004090">
    <property type="entry name" value="Chemotax_Me-accpt_rcpt"/>
</dbReference>
<evidence type="ECO:0000256" key="5">
    <source>
        <dbReference type="ARBA" id="ARBA00022519"/>
    </source>
</evidence>
<keyword evidence="9 11" id="KW-0807">Transducer</keyword>
<accession>A0A9J6Q6U1</accession>
<keyword evidence="17" id="KW-1185">Reference proteome</keyword>
<evidence type="ECO:0000313" key="16">
    <source>
        <dbReference type="EMBL" id="MCU6666436.1"/>
    </source>
</evidence>
<dbReference type="GO" id="GO:0006935">
    <property type="term" value="P:chemotaxis"/>
    <property type="evidence" value="ECO:0007669"/>
    <property type="project" value="UniProtKB-KW"/>
</dbReference>
<evidence type="ECO:0000256" key="6">
    <source>
        <dbReference type="ARBA" id="ARBA00022692"/>
    </source>
</evidence>
<keyword evidence="8 13" id="KW-0472">Membrane</keyword>
<dbReference type="GO" id="GO:0007165">
    <property type="term" value="P:signal transduction"/>
    <property type="evidence" value="ECO:0007669"/>
    <property type="project" value="UniProtKB-KW"/>
</dbReference>
<feature type="region of interest" description="Disordered" evidence="12">
    <location>
        <begin position="521"/>
        <end position="555"/>
    </location>
</feature>
<comment type="subcellular location">
    <subcellularLocation>
        <location evidence="1">Cell inner membrane</location>
        <topology evidence="1">Multi-pass membrane protein</topology>
    </subcellularLocation>
</comment>
<dbReference type="CDD" id="cd19407">
    <property type="entry name" value="Tar_Tsr_sensor"/>
    <property type="match status" value="1"/>
</dbReference>
<dbReference type="InterPro" id="IPR003660">
    <property type="entry name" value="HAMP_dom"/>
</dbReference>
<dbReference type="SMART" id="SM00304">
    <property type="entry name" value="HAMP"/>
    <property type="match status" value="1"/>
</dbReference>
<dbReference type="PROSITE" id="PS00538">
    <property type="entry name" value="CHEMOTAXIS_TRANSDUC_1"/>
    <property type="match status" value="1"/>
</dbReference>
<keyword evidence="2" id="KW-1003">Cell membrane</keyword>
<sequence length="555" mass="59327">MLNRMRVVTMLMLVLVVFALLQLISGSLFFSSLKHNQASFAASNDLRLQQSELTTTWDLMLQTRINLSRSSARMMMDAANQQSSAKTELLKNARSTLDEAGKHFAAFKQIAPLPSMEQASQNIDEKYHSYAAGLAELIQFLESGNTDAYFAQPTQGMQNALGAALGEYAKASDAQYRTAFTTSVDDYRFAQWQMAILALALAIVLIAVWYGIRHILLNPLGRVITHIREIASGNLMHTLAISGRNEITELASSVDHMQRSLIETVTNVRQGSDAIYTGTSEIAMGNNDLSSRTEQQASALEETAASMEQLTATVKQNADNARQASQLAESASETAQRGGKVVDGVVKTMHDIADSSKKIADIISVIDGIAFQTNILALNAAVEAARAGEQGRGFAVVAGEVRNLASRSANAAKEIKTLIQDSVSRVDTGSVLVESAGETMNDIVNAVTRVTDIMGEIASASDEQSRGIDQVALAVSEMDRVTQQNAALVQESATAAAALEEQASLLKMAVSAFRLTSTPAGTVSTHAGPSMTAPAAASGKPRALATGQDDNWETF</sequence>
<comment type="caution">
    <text evidence="16">The sequence shown here is derived from an EMBL/GenBank/DDBJ whole genome shotgun (WGS) entry which is preliminary data.</text>
</comment>
<evidence type="ECO:0000259" key="15">
    <source>
        <dbReference type="PROSITE" id="PS50885"/>
    </source>
</evidence>
<evidence type="ECO:0000256" key="11">
    <source>
        <dbReference type="PROSITE-ProRule" id="PRU00284"/>
    </source>
</evidence>